<reference evidence="1" key="1">
    <citation type="submission" date="2022-10" db="EMBL/GenBank/DDBJ databases">
        <title>The complete genomes of actinobacterial strains from the NBC collection.</title>
        <authorList>
            <person name="Joergensen T.S."/>
            <person name="Alvarez Arevalo M."/>
            <person name="Sterndorff E.B."/>
            <person name="Faurdal D."/>
            <person name="Vuksanovic O."/>
            <person name="Mourched A.-S."/>
            <person name="Charusanti P."/>
            <person name="Shaw S."/>
            <person name="Blin K."/>
            <person name="Weber T."/>
        </authorList>
    </citation>
    <scope>NUCLEOTIDE SEQUENCE</scope>
    <source>
        <strain evidence="1">NBC_00049</strain>
    </source>
</reference>
<gene>
    <name evidence="1" type="ORF">OG327_04305</name>
</gene>
<accession>A0AAU2JLH4</accession>
<dbReference type="AlphaFoldDB" id="A0AAU2JLH4"/>
<name>A0AAU2JLH4_9ACTN</name>
<dbReference type="InterPro" id="IPR036410">
    <property type="entry name" value="HSP_DnaJ_Cys-rich_dom_sf"/>
</dbReference>
<protein>
    <submittedName>
        <fullName evidence="1">Uncharacterized protein</fullName>
    </submittedName>
</protein>
<proteinExistence type="predicted"/>
<evidence type="ECO:0000313" key="1">
    <source>
        <dbReference type="EMBL" id="WTU72626.1"/>
    </source>
</evidence>
<dbReference type="SUPFAM" id="SSF57938">
    <property type="entry name" value="DnaJ/Hsp40 cysteine-rich domain"/>
    <property type="match status" value="1"/>
</dbReference>
<sequence>MYEFFPPAPVLDGAEPCQTCHGSGDMPYNRTRANVRSIGRVVSVRWACDNCGGCGRAEHKKCPANSHSGGSWINPFESGYDFVDLNATGTPECQLCRGRRFEYVATLEEVGEEMWTFYLRMPCACAGDLLRVKTDDDKTPA</sequence>
<dbReference type="EMBL" id="CP108264">
    <property type="protein sequence ID" value="WTU72626.1"/>
    <property type="molecule type" value="Genomic_DNA"/>
</dbReference>
<organism evidence="1">
    <name type="scientific">Streptomyces sp. NBC_00049</name>
    <dbReference type="NCBI Taxonomy" id="2903617"/>
    <lineage>
        <taxon>Bacteria</taxon>
        <taxon>Bacillati</taxon>
        <taxon>Actinomycetota</taxon>
        <taxon>Actinomycetes</taxon>
        <taxon>Kitasatosporales</taxon>
        <taxon>Streptomycetaceae</taxon>
        <taxon>Streptomyces</taxon>
    </lineage>
</organism>